<keyword evidence="1" id="KW-0378">Hydrolase</keyword>
<dbReference type="GO" id="GO:0016787">
    <property type="term" value="F:hydrolase activity"/>
    <property type="evidence" value="ECO:0007669"/>
    <property type="project" value="UniProtKB-KW"/>
</dbReference>
<dbReference type="Proteomes" id="UP000245539">
    <property type="component" value="Unassembled WGS sequence"/>
</dbReference>
<dbReference type="CDD" id="cd07040">
    <property type="entry name" value="HP"/>
    <property type="match status" value="1"/>
</dbReference>
<dbReference type="Gene3D" id="3.40.50.1240">
    <property type="entry name" value="Phosphoglycerate mutase-like"/>
    <property type="match status" value="1"/>
</dbReference>
<evidence type="ECO:0000313" key="4">
    <source>
        <dbReference type="Proteomes" id="UP000245539"/>
    </source>
</evidence>
<accession>A0A317CVK7</accession>
<evidence type="ECO:0000313" key="3">
    <source>
        <dbReference type="EMBL" id="PWR00383.1"/>
    </source>
</evidence>
<dbReference type="Pfam" id="PF00300">
    <property type="entry name" value="His_Phos_1"/>
    <property type="match status" value="1"/>
</dbReference>
<dbReference type="PANTHER" id="PTHR20935">
    <property type="entry name" value="PHOSPHOGLYCERATE MUTASE-RELATED"/>
    <property type="match status" value="1"/>
</dbReference>
<reference evidence="3 4" key="1">
    <citation type="submission" date="2018-05" db="EMBL/GenBank/DDBJ databases">
        <title>Leucothrix arctica sp. nov., isolated from Arctic seawater.</title>
        <authorList>
            <person name="Choi A."/>
            <person name="Baek K."/>
        </authorList>
    </citation>
    <scope>NUCLEOTIDE SEQUENCE [LARGE SCALE GENOMIC DNA]</scope>
    <source>
        <strain evidence="3 4">JCM 18388</strain>
    </source>
</reference>
<dbReference type="EMBL" id="QGKM01000004">
    <property type="protein sequence ID" value="PWR00383.1"/>
    <property type="molecule type" value="Genomic_DNA"/>
</dbReference>
<keyword evidence="4" id="KW-1185">Reference proteome</keyword>
<dbReference type="PANTHER" id="PTHR20935:SF1">
    <property type="entry name" value="SLL1549 PROTEIN"/>
    <property type="match status" value="1"/>
</dbReference>
<dbReference type="InterPro" id="IPR051021">
    <property type="entry name" value="Mito_Ser/Thr_phosphatase"/>
</dbReference>
<sequence length="213" mass="23806">MKRFLHPTLKPLITSCLCLPLFLVAADTQKALSAPELIAALQSGGHIIYMRHGETNVTERDNHTDTFKHCDNQRNLSKSGREQLKEIGTIIEDLKIPIGNVLSSPYCRTKETAQLTFGKYSVEPDLQFSIGKNKQEASRLGKQLLAMMLNSGVEHNNHVFVGHTANLKDGLNVWPKPEGVVVVFKKRGDDIIFKGMIKPDEWTSPLQNKDSES</sequence>
<dbReference type="OrthoDB" id="8685508at2"/>
<feature type="chain" id="PRO_5016415937" description="Histidine phosphatase family protein" evidence="2">
    <location>
        <begin position="26"/>
        <end position="213"/>
    </location>
</feature>
<name>A0A317CVK7_9GAMM</name>
<dbReference type="SUPFAM" id="SSF53254">
    <property type="entry name" value="Phosphoglycerate mutase-like"/>
    <property type="match status" value="1"/>
</dbReference>
<evidence type="ECO:0000256" key="2">
    <source>
        <dbReference type="SAM" id="SignalP"/>
    </source>
</evidence>
<evidence type="ECO:0000256" key="1">
    <source>
        <dbReference type="ARBA" id="ARBA00022801"/>
    </source>
</evidence>
<dbReference type="RefSeq" id="WP_109836028.1">
    <property type="nucleotide sequence ID" value="NZ_QGKM01000004.1"/>
</dbReference>
<keyword evidence="2" id="KW-0732">Signal</keyword>
<dbReference type="InterPro" id="IPR029033">
    <property type="entry name" value="His_PPase_superfam"/>
</dbReference>
<feature type="signal peptide" evidence="2">
    <location>
        <begin position="1"/>
        <end position="25"/>
    </location>
</feature>
<organism evidence="3 4">
    <name type="scientific">Leucothrix pacifica</name>
    <dbReference type="NCBI Taxonomy" id="1247513"/>
    <lineage>
        <taxon>Bacteria</taxon>
        <taxon>Pseudomonadati</taxon>
        <taxon>Pseudomonadota</taxon>
        <taxon>Gammaproteobacteria</taxon>
        <taxon>Thiotrichales</taxon>
        <taxon>Thiotrichaceae</taxon>
        <taxon>Leucothrix</taxon>
    </lineage>
</organism>
<gene>
    <name evidence="3" type="ORF">DKW60_02185</name>
</gene>
<protein>
    <recommendedName>
        <fullName evidence="5">Histidine phosphatase family protein</fullName>
    </recommendedName>
</protein>
<evidence type="ECO:0008006" key="5">
    <source>
        <dbReference type="Google" id="ProtNLM"/>
    </source>
</evidence>
<dbReference type="AlphaFoldDB" id="A0A317CVK7"/>
<dbReference type="InterPro" id="IPR013078">
    <property type="entry name" value="His_Pase_superF_clade-1"/>
</dbReference>
<comment type="caution">
    <text evidence="3">The sequence shown here is derived from an EMBL/GenBank/DDBJ whole genome shotgun (WGS) entry which is preliminary data.</text>
</comment>
<proteinExistence type="predicted"/>